<organism evidence="2 3">
    <name type="scientific">Paractinoplanes ferrugineus</name>
    <dbReference type="NCBI Taxonomy" id="113564"/>
    <lineage>
        <taxon>Bacteria</taxon>
        <taxon>Bacillati</taxon>
        <taxon>Actinomycetota</taxon>
        <taxon>Actinomycetes</taxon>
        <taxon>Micromonosporales</taxon>
        <taxon>Micromonosporaceae</taxon>
        <taxon>Paractinoplanes</taxon>
    </lineage>
</organism>
<reference evidence="2" key="1">
    <citation type="submission" date="2021-01" db="EMBL/GenBank/DDBJ databases">
        <title>Whole genome shotgun sequence of Actinoplanes ferrugineus NBRC 15555.</title>
        <authorList>
            <person name="Komaki H."/>
            <person name="Tamura T."/>
        </authorList>
    </citation>
    <scope>NUCLEOTIDE SEQUENCE</scope>
    <source>
        <strain evidence="2">NBRC 15555</strain>
    </source>
</reference>
<feature type="region of interest" description="Disordered" evidence="1">
    <location>
        <begin position="90"/>
        <end position="109"/>
    </location>
</feature>
<name>A0A919IWG4_9ACTN</name>
<protein>
    <recommendedName>
        <fullName evidence="4">ESX-1 secretion-associated protein</fullName>
    </recommendedName>
</protein>
<evidence type="ECO:0000313" key="2">
    <source>
        <dbReference type="EMBL" id="GIE10180.1"/>
    </source>
</evidence>
<evidence type="ECO:0000256" key="1">
    <source>
        <dbReference type="SAM" id="MobiDB-lite"/>
    </source>
</evidence>
<evidence type="ECO:0000313" key="3">
    <source>
        <dbReference type="Proteomes" id="UP000598174"/>
    </source>
</evidence>
<evidence type="ECO:0008006" key="4">
    <source>
        <dbReference type="Google" id="ProtNLM"/>
    </source>
</evidence>
<dbReference type="AlphaFoldDB" id="A0A919IWG4"/>
<dbReference type="Proteomes" id="UP000598174">
    <property type="component" value="Unassembled WGS sequence"/>
</dbReference>
<keyword evidence="3" id="KW-1185">Reference proteome</keyword>
<comment type="caution">
    <text evidence="2">The sequence shown here is derived from an EMBL/GenBank/DDBJ whole genome shotgun (WGS) entry which is preliminary data.</text>
</comment>
<dbReference type="RefSeq" id="WP_203816744.1">
    <property type="nucleotide sequence ID" value="NZ_BAAABP010000007.1"/>
</dbReference>
<accession>A0A919IWG4</accession>
<proteinExistence type="predicted"/>
<gene>
    <name evidence="2" type="ORF">Afe05nite_20200</name>
</gene>
<dbReference type="EMBL" id="BOMM01000014">
    <property type="protein sequence ID" value="GIE10180.1"/>
    <property type="molecule type" value="Genomic_DNA"/>
</dbReference>
<sequence>MTAAMEFPAASVLQHAVAVSKASEQMAQARAAVRTVSVDTQAYGQLCQFLPGLLSPLFGSAAEVMNEAVDALTETALKLRATAMAMDSTDAGTANRLDNAGGPNLALPL</sequence>